<sequence>MGWIFKAKKVVSAIKKYGPKAIAAIKKGARSVYDSFMAAKAKGWVHLTWWLVKNTSALGAIYDALKSAGLI</sequence>
<dbReference type="Proteomes" id="UP001595843">
    <property type="component" value="Unassembled WGS sequence"/>
</dbReference>
<accession>A0ABV8JGK0</accession>
<dbReference type="EMBL" id="JBHSAP010000009">
    <property type="protein sequence ID" value="MFC4077017.1"/>
    <property type="molecule type" value="Genomic_DNA"/>
</dbReference>
<evidence type="ECO:0000313" key="1">
    <source>
        <dbReference type="EMBL" id="MFC4077017.1"/>
    </source>
</evidence>
<organism evidence="1 2">
    <name type="scientific">Salinithrix halophila</name>
    <dbReference type="NCBI Taxonomy" id="1485204"/>
    <lineage>
        <taxon>Bacteria</taxon>
        <taxon>Bacillati</taxon>
        <taxon>Bacillota</taxon>
        <taxon>Bacilli</taxon>
        <taxon>Bacillales</taxon>
        <taxon>Thermoactinomycetaceae</taxon>
        <taxon>Salinithrix</taxon>
    </lineage>
</organism>
<name>A0ABV8JGK0_9BACL</name>
<dbReference type="RefSeq" id="WP_380704469.1">
    <property type="nucleotide sequence ID" value="NZ_JBHSAP010000009.1"/>
</dbReference>
<keyword evidence="2" id="KW-1185">Reference proteome</keyword>
<evidence type="ECO:0008006" key="3">
    <source>
        <dbReference type="Google" id="ProtNLM"/>
    </source>
</evidence>
<evidence type="ECO:0000313" key="2">
    <source>
        <dbReference type="Proteomes" id="UP001595843"/>
    </source>
</evidence>
<proteinExistence type="predicted"/>
<protein>
    <recommendedName>
        <fullName evidence="3">Aureocin-like type II bacteriocin</fullName>
    </recommendedName>
</protein>
<gene>
    <name evidence="1" type="ORF">ACFOUO_09340</name>
</gene>
<reference evidence="2" key="1">
    <citation type="journal article" date="2019" name="Int. J. Syst. Evol. Microbiol.">
        <title>The Global Catalogue of Microorganisms (GCM) 10K type strain sequencing project: providing services to taxonomists for standard genome sequencing and annotation.</title>
        <authorList>
            <consortium name="The Broad Institute Genomics Platform"/>
            <consortium name="The Broad Institute Genome Sequencing Center for Infectious Disease"/>
            <person name="Wu L."/>
            <person name="Ma J."/>
        </authorList>
    </citation>
    <scope>NUCLEOTIDE SEQUENCE [LARGE SCALE GENOMIC DNA]</scope>
    <source>
        <strain evidence="2">IBRC-M 10813</strain>
    </source>
</reference>
<comment type="caution">
    <text evidence="1">The sequence shown here is derived from an EMBL/GenBank/DDBJ whole genome shotgun (WGS) entry which is preliminary data.</text>
</comment>